<dbReference type="STRING" id="1523247.SAMN05660464_0924"/>
<feature type="region of interest" description="Disordered" evidence="2">
    <location>
        <begin position="374"/>
        <end position="416"/>
    </location>
</feature>
<name>A0A1I5JQ77_9ACTN</name>
<reference evidence="5" key="1">
    <citation type="submission" date="2016-10" db="EMBL/GenBank/DDBJ databases">
        <authorList>
            <person name="Varghese N."/>
            <person name="Submissions S."/>
        </authorList>
    </citation>
    <scope>NUCLEOTIDE SEQUENCE [LARGE SCALE GENOMIC DNA]</scope>
    <source>
        <strain evidence="5">DSM 44208</strain>
    </source>
</reference>
<dbReference type="AlphaFoldDB" id="A0A1I5JQ77"/>
<keyword evidence="5" id="KW-1185">Reference proteome</keyword>
<evidence type="ECO:0000256" key="1">
    <source>
        <dbReference type="ARBA" id="ARBA00008005"/>
    </source>
</evidence>
<protein>
    <recommendedName>
        <fullName evidence="3">Tail sheath protein C-terminal domain-containing protein</fullName>
    </recommendedName>
</protein>
<organism evidence="4 5">
    <name type="scientific">Geodermatophilus dictyosporus</name>
    <dbReference type="NCBI Taxonomy" id="1523247"/>
    <lineage>
        <taxon>Bacteria</taxon>
        <taxon>Bacillati</taxon>
        <taxon>Actinomycetota</taxon>
        <taxon>Actinomycetes</taxon>
        <taxon>Geodermatophilales</taxon>
        <taxon>Geodermatophilaceae</taxon>
        <taxon>Geodermatophilus</taxon>
    </lineage>
</organism>
<dbReference type="EMBL" id="FOWQ01000001">
    <property type="protein sequence ID" value="SFO74653.1"/>
    <property type="molecule type" value="Genomic_DNA"/>
</dbReference>
<dbReference type="Gene3D" id="3.40.50.11780">
    <property type="match status" value="2"/>
</dbReference>
<comment type="similarity">
    <text evidence="1">Belongs to the myoviridae tail sheath protein family.</text>
</comment>
<dbReference type="OrthoDB" id="9767864at2"/>
<evidence type="ECO:0000256" key="2">
    <source>
        <dbReference type="SAM" id="MobiDB-lite"/>
    </source>
</evidence>
<sequence>MTPDGIALGAPGVYVAPPVPQPRTATEPMDVAAFVGVAPRGPAYEPADDPSLRGEGTRFVPSVAVPVDSWDAYVEAFGGFEGPGLLPHAVAAYFVQGGRRAYVVRVVHRPAGRPVPEPPGCARYRLPNGLVLRARNEGSWGDRLTVELRFVTRVLAATVRPHGTGRPQDPAGPGLVLQPGAVVPVGSLLRIRAADRPTGEDTAPDAVLATVTRLVRVGRPDAVGSDLVARLDRLVPAPDPLGAQPVVELVEGELTVTDHDPERRRTERLPGLGLRSAHPRSLDAVVLRESRLLAPVDDADAGPADVAVSDDLAALEVRSPLRRGEDRWHLVTEQDLFGAASGGETAGTEGVEVFATVPEVATLVVPDLYARPTPTTAAPPEVPPGAAAFRPCRPGGAGPRAAAEPSRSLEGLVLDPTDPDGLQGVVDRQRRLVEVAGRLQLVALLDVPPGLRAAQVLRWRSWFDSSCAAAYHPWLRAPGPARGAPLVDVPPSAVAAGLLARSELRDGISRGPANERAVGIVDVADQVDDLAHAELHRFGVDVFRLRADGVWLTGARTLSTDPALRQLTVRRLLLLLDRVLRRQLAWTVFEPGDDALRAGLRRHLEQVLGDLGDAGAFAGATPAESWFLQVGRPDEEGTGRLVVQIGVAPSEPMEFIVVHVVLDAEGAIESGLHGSAARVAVVGGPR</sequence>
<evidence type="ECO:0000259" key="3">
    <source>
        <dbReference type="Pfam" id="PF17482"/>
    </source>
</evidence>
<gene>
    <name evidence="4" type="ORF">SAMN05660464_0924</name>
</gene>
<evidence type="ECO:0000313" key="4">
    <source>
        <dbReference type="EMBL" id="SFO74653.1"/>
    </source>
</evidence>
<dbReference type="RefSeq" id="WP_091107194.1">
    <property type="nucleotide sequence ID" value="NZ_FOWQ01000001.1"/>
</dbReference>
<accession>A0A1I5JQ77</accession>
<dbReference type="PANTHER" id="PTHR35861">
    <property type="match status" value="1"/>
</dbReference>
<proteinExistence type="inferred from homology"/>
<dbReference type="InterPro" id="IPR052042">
    <property type="entry name" value="Tail_sheath_structural"/>
</dbReference>
<dbReference type="InterPro" id="IPR020287">
    <property type="entry name" value="Tail_sheath_C"/>
</dbReference>
<feature type="compositionally biased region" description="Low complexity" evidence="2">
    <location>
        <begin position="374"/>
        <end position="406"/>
    </location>
</feature>
<evidence type="ECO:0000313" key="5">
    <source>
        <dbReference type="Proteomes" id="UP000198857"/>
    </source>
</evidence>
<feature type="domain" description="Tail sheath protein C-terminal" evidence="3">
    <location>
        <begin position="559"/>
        <end position="661"/>
    </location>
</feature>
<dbReference type="Pfam" id="PF17482">
    <property type="entry name" value="Phage_sheath_1C"/>
    <property type="match status" value="1"/>
</dbReference>
<dbReference type="Proteomes" id="UP000198857">
    <property type="component" value="Unassembled WGS sequence"/>
</dbReference>
<dbReference type="PANTHER" id="PTHR35861:SF1">
    <property type="entry name" value="PHAGE TAIL SHEATH PROTEIN"/>
    <property type="match status" value="1"/>
</dbReference>